<dbReference type="EMBL" id="JASJQH010000394">
    <property type="protein sequence ID" value="KAK9764623.1"/>
    <property type="molecule type" value="Genomic_DNA"/>
</dbReference>
<feature type="compositionally biased region" description="Acidic residues" evidence="1">
    <location>
        <begin position="364"/>
        <end position="375"/>
    </location>
</feature>
<sequence length="524" mass="60252">MRYSLQERENILEQVTNQMFSPITMSSYYTTPRYPASEHSGKKMMLKKKLAKLLGQRSMEKQTIQQFIDESVLTCTSSLISTKEKDHIPADNDKNTLKKKKIEKLEKLEGFFGKKLSNSQLAHQNLVNSVEEPKFSDIIEPPGSLTLCPLVTYNDLSPEERRLLTKRTRKLKLLFGEPMDEQLVSKSLTNPIIAQKLLTDDSEKSLFYNFESHVTESEDFEIHPNEKRLMSRRNSKEIKRKKLGKLYQLLGVYPSSNEIEKGTPPVGDVKETLIHRNAKTAPPEIRKLQLKRANKLEKVFGQHPPKEFITVNKETELPFQKRSSVVSNLLDAEDSVEDMVHYLEILSAMNDESTDNSGVLSSDNLDDESNEEISEDNTSQDSILETNKSTRQKKLSKLRRFFGNDLGLESLIAQNILLRRELVAESIYDIGEDSEIYGQHLNAFRFGRDEASEMYIRNAMKNDLEQLRREVQELHRLNSHNSSQNSFMKRLTRTTTISRPNTLLSRHSIASTDSKNSDLKYKEG</sequence>
<evidence type="ECO:0000256" key="1">
    <source>
        <dbReference type="SAM" id="MobiDB-lite"/>
    </source>
</evidence>
<accession>A0ABR2WSX1</accession>
<feature type="compositionally biased region" description="Basic and acidic residues" evidence="1">
    <location>
        <begin position="515"/>
        <end position="524"/>
    </location>
</feature>
<gene>
    <name evidence="2" type="ORF">K7432_007715</name>
</gene>
<proteinExistence type="predicted"/>
<protein>
    <submittedName>
        <fullName evidence="2">Uncharacterized protein</fullName>
    </submittedName>
</protein>
<name>A0ABR2WSX1_9FUNG</name>
<evidence type="ECO:0000313" key="2">
    <source>
        <dbReference type="EMBL" id="KAK9764623.1"/>
    </source>
</evidence>
<evidence type="ECO:0000313" key="3">
    <source>
        <dbReference type="Proteomes" id="UP001479436"/>
    </source>
</evidence>
<keyword evidence="3" id="KW-1185">Reference proteome</keyword>
<feature type="compositionally biased region" description="Polar residues" evidence="1">
    <location>
        <begin position="379"/>
        <end position="388"/>
    </location>
</feature>
<organism evidence="2 3">
    <name type="scientific">Basidiobolus ranarum</name>
    <dbReference type="NCBI Taxonomy" id="34480"/>
    <lineage>
        <taxon>Eukaryota</taxon>
        <taxon>Fungi</taxon>
        <taxon>Fungi incertae sedis</taxon>
        <taxon>Zoopagomycota</taxon>
        <taxon>Entomophthoromycotina</taxon>
        <taxon>Basidiobolomycetes</taxon>
        <taxon>Basidiobolales</taxon>
        <taxon>Basidiobolaceae</taxon>
        <taxon>Basidiobolus</taxon>
    </lineage>
</organism>
<dbReference type="Proteomes" id="UP001479436">
    <property type="component" value="Unassembled WGS sequence"/>
</dbReference>
<feature type="region of interest" description="Disordered" evidence="1">
    <location>
        <begin position="502"/>
        <end position="524"/>
    </location>
</feature>
<feature type="region of interest" description="Disordered" evidence="1">
    <location>
        <begin position="352"/>
        <end position="388"/>
    </location>
</feature>
<comment type="caution">
    <text evidence="2">The sequence shown here is derived from an EMBL/GenBank/DDBJ whole genome shotgun (WGS) entry which is preliminary data.</text>
</comment>
<reference evidence="2 3" key="1">
    <citation type="submission" date="2023-04" db="EMBL/GenBank/DDBJ databases">
        <title>Genome of Basidiobolus ranarum AG-B5.</title>
        <authorList>
            <person name="Stajich J.E."/>
            <person name="Carter-House D."/>
            <person name="Gryganskyi A."/>
        </authorList>
    </citation>
    <scope>NUCLEOTIDE SEQUENCE [LARGE SCALE GENOMIC DNA]</scope>
    <source>
        <strain evidence="2 3">AG-B5</strain>
    </source>
</reference>
<feature type="compositionally biased region" description="Polar residues" evidence="1">
    <location>
        <begin position="502"/>
        <end position="514"/>
    </location>
</feature>